<accession>A0A1I0TFI9</accession>
<feature type="domain" description="SLH" evidence="3">
    <location>
        <begin position="460"/>
        <end position="522"/>
    </location>
</feature>
<feature type="signal peptide" evidence="2">
    <location>
        <begin position="1"/>
        <end position="22"/>
    </location>
</feature>
<dbReference type="Proteomes" id="UP000198979">
    <property type="component" value="Unassembled WGS sequence"/>
</dbReference>
<dbReference type="InterPro" id="IPR013783">
    <property type="entry name" value="Ig-like_fold"/>
</dbReference>
<dbReference type="PANTHER" id="PTHR43308">
    <property type="entry name" value="OUTER MEMBRANE PROTEIN ALPHA-RELATED"/>
    <property type="match status" value="1"/>
</dbReference>
<proteinExistence type="predicted"/>
<dbReference type="PANTHER" id="PTHR43308:SF5">
    <property type="entry name" value="S-LAYER PROTEIN _ PEPTIDOGLYCAN ENDO-BETA-N-ACETYLGLUCOSAMINIDASE"/>
    <property type="match status" value="1"/>
</dbReference>
<evidence type="ECO:0000256" key="2">
    <source>
        <dbReference type="SAM" id="SignalP"/>
    </source>
</evidence>
<feature type="chain" id="PRO_5011588844" evidence="2">
    <location>
        <begin position="23"/>
        <end position="588"/>
    </location>
</feature>
<dbReference type="RefSeq" id="WP_091702912.1">
    <property type="nucleotide sequence ID" value="NZ_FOJQ01000025.1"/>
</dbReference>
<dbReference type="Gene3D" id="2.60.40.10">
    <property type="entry name" value="Immunoglobulins"/>
    <property type="match status" value="1"/>
</dbReference>
<evidence type="ECO:0000259" key="3">
    <source>
        <dbReference type="PROSITE" id="PS51272"/>
    </source>
</evidence>
<dbReference type="PROSITE" id="PS51272">
    <property type="entry name" value="SLH"/>
    <property type="match status" value="3"/>
</dbReference>
<dbReference type="InterPro" id="IPR008964">
    <property type="entry name" value="Invasin/intimin_cell_adhesion"/>
</dbReference>
<dbReference type="EMBL" id="FOJQ01000025">
    <property type="protein sequence ID" value="SFA50525.1"/>
    <property type="molecule type" value="Genomic_DNA"/>
</dbReference>
<reference evidence="5" key="1">
    <citation type="submission" date="2016-10" db="EMBL/GenBank/DDBJ databases">
        <authorList>
            <person name="Varghese N."/>
            <person name="Submissions S."/>
        </authorList>
    </citation>
    <scope>NUCLEOTIDE SEQUENCE [LARGE SCALE GENOMIC DNA]</scope>
    <source>
        <strain evidence="5">K1</strain>
    </source>
</reference>
<feature type="domain" description="SLH" evidence="3">
    <location>
        <begin position="527"/>
        <end position="588"/>
    </location>
</feature>
<keyword evidence="5" id="KW-1185">Reference proteome</keyword>
<evidence type="ECO:0000313" key="4">
    <source>
        <dbReference type="EMBL" id="SFA50525.1"/>
    </source>
</evidence>
<name>A0A1I0TFI9_9BACL</name>
<organism evidence="4 5">
    <name type="scientific">Anoxybacillus pushchinoensis</name>
    <dbReference type="NCBI Taxonomy" id="150248"/>
    <lineage>
        <taxon>Bacteria</taxon>
        <taxon>Bacillati</taxon>
        <taxon>Bacillota</taxon>
        <taxon>Bacilli</taxon>
        <taxon>Bacillales</taxon>
        <taxon>Anoxybacillaceae</taxon>
        <taxon>Anoxybacillus</taxon>
    </lineage>
</organism>
<dbReference type="InterPro" id="IPR001119">
    <property type="entry name" value="SLH_dom"/>
</dbReference>
<dbReference type="STRING" id="150248.SAMN05216169_10257"/>
<gene>
    <name evidence="4" type="ORF">SAMN05216169_10257</name>
</gene>
<dbReference type="Pfam" id="PF17957">
    <property type="entry name" value="Big_7"/>
    <property type="match status" value="1"/>
</dbReference>
<dbReference type="SUPFAM" id="SSF49373">
    <property type="entry name" value="Invasin/intimin cell-adhesion fragments"/>
    <property type="match status" value="1"/>
</dbReference>
<evidence type="ECO:0000313" key="5">
    <source>
        <dbReference type="Proteomes" id="UP000198979"/>
    </source>
</evidence>
<feature type="domain" description="SLH" evidence="3">
    <location>
        <begin position="399"/>
        <end position="458"/>
    </location>
</feature>
<dbReference type="OrthoDB" id="2473368at2"/>
<dbReference type="Gene3D" id="2.60.40.1930">
    <property type="match status" value="1"/>
</dbReference>
<evidence type="ECO:0000256" key="1">
    <source>
        <dbReference type="SAM" id="MobiDB-lite"/>
    </source>
</evidence>
<feature type="region of interest" description="Disordered" evidence="1">
    <location>
        <begin position="205"/>
        <end position="244"/>
    </location>
</feature>
<feature type="compositionally biased region" description="Pro residues" evidence="1">
    <location>
        <begin position="214"/>
        <end position="238"/>
    </location>
</feature>
<keyword evidence="2" id="KW-0732">Signal</keyword>
<sequence>MKKGIATLLCLLLIFSSLPAWAAGVTVQTDQSSYIRGGKVNIVGNVQGKGTKPTLTVRGPNQSIEYTYQWNDSEISDQGAVQTFFTLRDNATYGTYTVTLKASSGEATTTFVVEEQKKEKIVELTAELNATSYVEGDTVTVSGTVKEDGKGVSTSVQVTWKKNGTELKKEAVFSNNSGQYTHTFRPIAAGSYTVKVEALGKETEQSFIVSSAPTPAPSPTPTPSPAPAPSPTPKPAPAPSKDEEVDRIVREQLQSSVATVTVQVEKQATVAATTVGELVKANKPLAIQASGATVVISPNVLQSFHARTHATVAVIPVQKEGAYRAYDFSIQVDGEKYERLFEKPIEIRMNVGKQVKHADHTAAYYWDEQTKQWEYVGGSLKGEEWVVAVSHFSTYAVIEQFHTFADIHAHWAKPYIESLASRMIVKGMKKDEFVPSGHVTRAEFAVLLARALHLTKSSYKGVFSDVSEQLKWAVVEIEAANAAGIIRGNNGRFEPHAPITREQMAAMIVRALQYKNAKSLEGVKESNVVFADGSTIASYAREDVQLAAKLKIIDGKIKNGQRVFDPKGKATRAEAAKMLYEMTRLINE</sequence>
<protein>
    <submittedName>
        <fullName evidence="4">S-layer homology domain-containing protein</fullName>
    </submittedName>
</protein>
<dbReference type="AlphaFoldDB" id="A0A1I0TFI9"/>
<dbReference type="InterPro" id="IPR051465">
    <property type="entry name" value="Cell_Envelope_Struct_Comp"/>
</dbReference>
<dbReference type="Pfam" id="PF00395">
    <property type="entry name" value="SLH"/>
    <property type="match status" value="3"/>
</dbReference>